<proteinExistence type="predicted"/>
<reference evidence="1 2" key="1">
    <citation type="submission" date="2013-12" db="EMBL/GenBank/DDBJ databases">
        <title>Draft genome of the parsitic nematode Ancylostoma duodenale.</title>
        <authorList>
            <person name="Mitreva M."/>
        </authorList>
    </citation>
    <scope>NUCLEOTIDE SEQUENCE [LARGE SCALE GENOMIC DNA]</scope>
    <source>
        <strain evidence="1 2">Zhejiang</strain>
    </source>
</reference>
<dbReference type="EMBL" id="KN726364">
    <property type="protein sequence ID" value="KIH68496.1"/>
    <property type="molecule type" value="Genomic_DNA"/>
</dbReference>
<dbReference type="OrthoDB" id="5843584at2759"/>
<gene>
    <name evidence="1" type="ORF">ANCDUO_01170</name>
</gene>
<organism evidence="1 2">
    <name type="scientific">Ancylostoma duodenale</name>
    <dbReference type="NCBI Taxonomy" id="51022"/>
    <lineage>
        <taxon>Eukaryota</taxon>
        <taxon>Metazoa</taxon>
        <taxon>Ecdysozoa</taxon>
        <taxon>Nematoda</taxon>
        <taxon>Chromadorea</taxon>
        <taxon>Rhabditida</taxon>
        <taxon>Rhabditina</taxon>
        <taxon>Rhabditomorpha</taxon>
        <taxon>Strongyloidea</taxon>
        <taxon>Ancylostomatidae</taxon>
        <taxon>Ancylostomatinae</taxon>
        <taxon>Ancylostoma</taxon>
    </lineage>
</organism>
<accession>A0A0C2HFX6</accession>
<name>A0A0C2HFX6_9BILA</name>
<evidence type="ECO:0000313" key="1">
    <source>
        <dbReference type="EMBL" id="KIH68496.1"/>
    </source>
</evidence>
<sequence length="123" mass="14839">MMSDDAEEDTMAQFKEMEKIFMKKKLDEANRQAIRYERWKMEHAEAQQRAAEFRAYWERRHKDDRDLWRNKDFANAVDKMSRAGYKGEYGHHEVPEEDKIKLDALYMQATFGDYGMFLIVSLE</sequence>
<keyword evidence="2" id="KW-1185">Reference proteome</keyword>
<protein>
    <submittedName>
        <fullName evidence="1">Uncharacterized protein</fullName>
    </submittedName>
</protein>
<dbReference type="AlphaFoldDB" id="A0A0C2HFX6"/>
<evidence type="ECO:0000313" key="2">
    <source>
        <dbReference type="Proteomes" id="UP000054047"/>
    </source>
</evidence>
<dbReference type="Proteomes" id="UP000054047">
    <property type="component" value="Unassembled WGS sequence"/>
</dbReference>